<dbReference type="RefSeq" id="WP_030550885.1">
    <property type="nucleotide sequence ID" value="NZ_JBEZBM010000003.1"/>
</dbReference>
<protein>
    <recommendedName>
        <fullName evidence="3">Thioesterase TesA-like domain-containing protein</fullName>
    </recommendedName>
</protein>
<dbReference type="SMART" id="SM00824">
    <property type="entry name" value="PKS_TE"/>
    <property type="match status" value="1"/>
</dbReference>
<comment type="similarity">
    <text evidence="1">Belongs to the thioesterase family.</text>
</comment>
<name>A0A1E7N733_KITAU</name>
<dbReference type="InterPro" id="IPR020802">
    <property type="entry name" value="TesA-like"/>
</dbReference>
<dbReference type="Proteomes" id="UP000610124">
    <property type="component" value="Unassembled WGS sequence"/>
</dbReference>
<dbReference type="Pfam" id="PF00975">
    <property type="entry name" value="Thioesterase"/>
    <property type="match status" value="1"/>
</dbReference>
<proteinExistence type="inferred from homology"/>
<evidence type="ECO:0000313" key="4">
    <source>
        <dbReference type="EMBL" id="GGU56606.1"/>
    </source>
</evidence>
<dbReference type="EMBL" id="JPRF03000028">
    <property type="protein sequence ID" value="OEV36273.1"/>
    <property type="molecule type" value="Genomic_DNA"/>
</dbReference>
<dbReference type="GO" id="GO:0008610">
    <property type="term" value="P:lipid biosynthetic process"/>
    <property type="evidence" value="ECO:0007669"/>
    <property type="project" value="TreeGrafter"/>
</dbReference>
<dbReference type="Gene3D" id="3.40.50.1820">
    <property type="entry name" value="alpha/beta hydrolase"/>
    <property type="match status" value="1"/>
</dbReference>
<sequence length="255" mass="27091">MAPVNGQILPDKWFVSRELRPEATVRLVCFPHAGGATAMFARWPAALGPGVEVAALALPGRERRIGEPAAVEVERITEAVAATADRPYALFGHSMGALLAFEVVRRLRRDGAELPVHLFVSGCPRPDHPRGGDIFDGLSRLPDAELLDRLVRGGGLPALVLDEPELLELVLPVCRADLGWLDAYDCGGEPPVPVPITAFVGTDDASARPEDAAGWAAHTTGPFTQHVVPGGHFFLDDNLDAISRAIRTGIGSPVA</sequence>
<dbReference type="AlphaFoldDB" id="A0A1E7N733"/>
<evidence type="ECO:0000256" key="1">
    <source>
        <dbReference type="ARBA" id="ARBA00007169"/>
    </source>
</evidence>
<evidence type="ECO:0000259" key="3">
    <source>
        <dbReference type="SMART" id="SM00824"/>
    </source>
</evidence>
<reference evidence="4" key="5">
    <citation type="submission" date="2020-09" db="EMBL/GenBank/DDBJ databases">
        <authorList>
            <person name="Sun Q."/>
            <person name="Ohkuma M."/>
        </authorList>
    </citation>
    <scope>NUCLEOTIDE SEQUENCE</scope>
    <source>
        <strain evidence="4">JCM 4434</strain>
    </source>
</reference>
<feature type="domain" description="Thioesterase TesA-like" evidence="3">
    <location>
        <begin position="28"/>
        <end position="250"/>
    </location>
</feature>
<reference evidence="5 6" key="2">
    <citation type="submission" date="2014-07" db="EMBL/GenBank/DDBJ databases">
        <authorList>
            <person name="Zhang J.E."/>
            <person name="Yang H."/>
            <person name="Guo J."/>
            <person name="Deng Z."/>
            <person name="Luo H."/>
            <person name="Luo M."/>
            <person name="Zhao B."/>
        </authorList>
    </citation>
    <scope>NUCLEOTIDE SEQUENCE [LARGE SCALE GENOMIC DNA]</scope>
    <source>
        <strain evidence="5">ATCC 10762</strain>
        <strain evidence="6">ATCC 10762 / DSM 40127 / CCM 3239 / JCM 4008 / LMG 5968 / NBRC 12843 / NCIMB 8234 / A-377</strain>
    </source>
</reference>
<reference evidence="4" key="1">
    <citation type="journal article" date="2014" name="Int. J. Syst. Evol. Microbiol.">
        <title>Complete genome sequence of Corynebacterium casei LMG S-19264T (=DSM 44701T), isolated from a smear-ripened cheese.</title>
        <authorList>
            <consortium name="US DOE Joint Genome Institute (JGI-PGF)"/>
            <person name="Walter F."/>
            <person name="Albersmeier A."/>
            <person name="Kalinowski J."/>
            <person name="Ruckert C."/>
        </authorList>
    </citation>
    <scope>NUCLEOTIDE SEQUENCE</scope>
    <source>
        <strain evidence="4">JCM 4434</strain>
    </source>
</reference>
<dbReference type="InterPro" id="IPR029058">
    <property type="entry name" value="AB_hydrolase_fold"/>
</dbReference>
<accession>A0A1E7N733</accession>
<comment type="caution">
    <text evidence="5">The sequence shown here is derived from an EMBL/GenBank/DDBJ whole genome shotgun (WGS) entry which is preliminary data.</text>
</comment>
<dbReference type="SUPFAM" id="SSF53474">
    <property type="entry name" value="alpha/beta-Hydrolases"/>
    <property type="match status" value="1"/>
</dbReference>
<reference evidence="5" key="3">
    <citation type="submission" date="2016-08" db="EMBL/GenBank/DDBJ databases">
        <title>Sequencing, Assembly and Comparative Genomics of S. aureofaciens ATCC 10762.</title>
        <authorList>
            <person name="Gradnigo J.S."/>
            <person name="Johnson N."/>
            <person name="Somerville G.A."/>
        </authorList>
    </citation>
    <scope>NUCLEOTIDE SEQUENCE [LARGE SCALE GENOMIC DNA]</scope>
    <source>
        <strain evidence="5">ATCC 10762</strain>
    </source>
</reference>
<dbReference type="InterPro" id="IPR012223">
    <property type="entry name" value="TEII"/>
</dbReference>
<accession>A0A8H9LNA2</accession>
<evidence type="ECO:0000313" key="5">
    <source>
        <dbReference type="EMBL" id="OEV36273.1"/>
    </source>
</evidence>
<dbReference type="EMBL" id="BMUB01000001">
    <property type="protein sequence ID" value="GGU56606.1"/>
    <property type="molecule type" value="Genomic_DNA"/>
</dbReference>
<dbReference type="PANTHER" id="PTHR11487">
    <property type="entry name" value="THIOESTERASE"/>
    <property type="match status" value="1"/>
</dbReference>
<evidence type="ECO:0000256" key="2">
    <source>
        <dbReference type="ARBA" id="ARBA00022801"/>
    </source>
</evidence>
<dbReference type="InterPro" id="IPR001031">
    <property type="entry name" value="Thioesterase"/>
</dbReference>
<gene>
    <name evidence="4" type="ORF">GCM10010502_03690</name>
    <name evidence="5" type="ORF">HS99_0030150</name>
</gene>
<dbReference type="GO" id="GO:0016787">
    <property type="term" value="F:hydrolase activity"/>
    <property type="evidence" value="ECO:0007669"/>
    <property type="project" value="UniProtKB-KW"/>
</dbReference>
<organism evidence="5 6">
    <name type="scientific">Kitasatospora aureofaciens</name>
    <name type="common">Streptomyces aureofaciens</name>
    <dbReference type="NCBI Taxonomy" id="1894"/>
    <lineage>
        <taxon>Bacteria</taxon>
        <taxon>Bacillati</taxon>
        <taxon>Actinomycetota</taxon>
        <taxon>Actinomycetes</taxon>
        <taxon>Kitasatosporales</taxon>
        <taxon>Streptomycetaceae</taxon>
        <taxon>Kitasatospora</taxon>
    </lineage>
</organism>
<keyword evidence="2" id="KW-0378">Hydrolase</keyword>
<dbReference type="Proteomes" id="UP000037395">
    <property type="component" value="Unassembled WGS sequence"/>
</dbReference>
<reference evidence="6" key="4">
    <citation type="submission" date="2016-08" db="EMBL/GenBank/DDBJ databases">
        <title>Sequencing, assembly and comparative genomics of S. aureofaciens ATCC 10762.</title>
        <authorList>
            <person name="Gradnigo J.S."/>
            <person name="Johnson N."/>
            <person name="Somerville G.A."/>
        </authorList>
    </citation>
    <scope>NUCLEOTIDE SEQUENCE [LARGE SCALE GENOMIC DNA]</scope>
    <source>
        <strain evidence="6">ATCC 10762 / DSM 40127 / CCM 3239 / JCM 4008 / LMG 5968 / NBRC 12843 / NCIMB 8234 / A-377</strain>
    </source>
</reference>
<dbReference type="OrthoDB" id="3872750at2"/>
<keyword evidence="6" id="KW-1185">Reference proteome</keyword>
<dbReference type="PANTHER" id="PTHR11487:SF0">
    <property type="entry name" value="S-ACYL FATTY ACID SYNTHASE THIOESTERASE, MEDIUM CHAIN"/>
    <property type="match status" value="1"/>
</dbReference>
<evidence type="ECO:0000313" key="6">
    <source>
        <dbReference type="Proteomes" id="UP000037395"/>
    </source>
</evidence>